<dbReference type="Proteomes" id="UP000831290">
    <property type="component" value="Chromosome"/>
</dbReference>
<dbReference type="PANTHER" id="PTHR36919">
    <property type="entry name" value="BLR1215 PROTEIN"/>
    <property type="match status" value="1"/>
</dbReference>
<gene>
    <name evidence="2" type="ORF">MQE35_02230</name>
</gene>
<evidence type="ECO:0000259" key="1">
    <source>
        <dbReference type="Pfam" id="PF09917"/>
    </source>
</evidence>
<feature type="domain" description="DUF2147" evidence="1">
    <location>
        <begin position="28"/>
        <end position="140"/>
    </location>
</feature>
<organism evidence="2 3">
    <name type="scientific">Abyssalbus ytuae</name>
    <dbReference type="NCBI Taxonomy" id="2926907"/>
    <lineage>
        <taxon>Bacteria</taxon>
        <taxon>Pseudomonadati</taxon>
        <taxon>Bacteroidota</taxon>
        <taxon>Flavobacteriia</taxon>
        <taxon>Flavobacteriales</taxon>
        <taxon>Flavobacteriaceae</taxon>
        <taxon>Abyssalbus</taxon>
    </lineage>
</organism>
<accession>A0A9E6ZZP8</accession>
<keyword evidence="3" id="KW-1185">Reference proteome</keyword>
<evidence type="ECO:0000313" key="3">
    <source>
        <dbReference type="Proteomes" id="UP000831290"/>
    </source>
</evidence>
<dbReference type="AlphaFoldDB" id="A0A9E6ZZP8"/>
<protein>
    <submittedName>
        <fullName evidence="2">DUF2147 domain-containing protein</fullName>
    </submittedName>
</protein>
<dbReference type="EMBL" id="CP094358">
    <property type="protein sequence ID" value="UOB18127.1"/>
    <property type="molecule type" value="Genomic_DNA"/>
</dbReference>
<dbReference type="Gene3D" id="2.40.128.520">
    <property type="match status" value="1"/>
</dbReference>
<evidence type="ECO:0000313" key="2">
    <source>
        <dbReference type="EMBL" id="UOB18127.1"/>
    </source>
</evidence>
<name>A0A9E6ZZP8_9FLAO</name>
<proteinExistence type="predicted"/>
<dbReference type="KEGG" id="fbm:MQE35_02230"/>
<reference evidence="2" key="1">
    <citation type="submission" date="2022-03" db="EMBL/GenBank/DDBJ databases">
        <title>Description of Abyssus ytuae gen. nov., sp. nov., a novel member of the family Flavobacteriaceae isolated from the sediment of Mariana Trench.</title>
        <authorList>
            <person name="Zhang J."/>
            <person name="Xu X."/>
        </authorList>
    </citation>
    <scope>NUCLEOTIDE SEQUENCE</scope>
    <source>
        <strain evidence="2">MT3330</strain>
    </source>
</reference>
<dbReference type="RefSeq" id="WP_255844109.1">
    <property type="nucleotide sequence ID" value="NZ_CP094358.1"/>
</dbReference>
<dbReference type="Pfam" id="PF09917">
    <property type="entry name" value="DUF2147"/>
    <property type="match status" value="1"/>
</dbReference>
<sequence length="142" mass="16043">MITSFYSTIVLMLSFSTPVQHTEDAIIGVWTNETHNSHLEIFQKGDKYYGKIIWLKEPLTPEGKAKTDVKNPDPSLRSQPIVGLVILKNVAYKKGKWVGEIYAPRKGTTVSCSLLLSPDNNELTLKAKKFGFTTTKKWSRIQ</sequence>
<dbReference type="PANTHER" id="PTHR36919:SF2">
    <property type="entry name" value="BLL6627 PROTEIN"/>
    <property type="match status" value="1"/>
</dbReference>
<dbReference type="InterPro" id="IPR019223">
    <property type="entry name" value="DUF2147"/>
</dbReference>